<dbReference type="Gene3D" id="3.90.1150.10">
    <property type="entry name" value="Aspartate Aminotransferase, domain 1"/>
    <property type="match status" value="1"/>
</dbReference>
<dbReference type="InterPro" id="IPR015421">
    <property type="entry name" value="PyrdxlP-dep_Trfase_major"/>
</dbReference>
<dbReference type="PANTHER" id="PTHR43799">
    <property type="entry name" value="AMINOTRANSFERASE, PUTATIVE-RELATED"/>
    <property type="match status" value="1"/>
</dbReference>
<dbReference type="InterPro" id="IPR004839">
    <property type="entry name" value="Aminotransferase_I/II_large"/>
</dbReference>
<feature type="domain" description="Aminotransferase class I/classII large" evidence="2">
    <location>
        <begin position="47"/>
        <end position="366"/>
    </location>
</feature>
<dbReference type="AlphaFoldDB" id="A0A9W8AK23"/>
<organism evidence="3 4">
    <name type="scientific">Dispira parvispora</name>
    <dbReference type="NCBI Taxonomy" id="1520584"/>
    <lineage>
        <taxon>Eukaryota</taxon>
        <taxon>Fungi</taxon>
        <taxon>Fungi incertae sedis</taxon>
        <taxon>Zoopagomycota</taxon>
        <taxon>Kickxellomycotina</taxon>
        <taxon>Dimargaritomycetes</taxon>
        <taxon>Dimargaritales</taxon>
        <taxon>Dimargaritaceae</taxon>
        <taxon>Dispira</taxon>
    </lineage>
</organism>
<gene>
    <name evidence="3" type="ORF">IWQ62_005416</name>
</gene>
<dbReference type="EMBL" id="JANBPY010002223">
    <property type="protein sequence ID" value="KAJ1955953.1"/>
    <property type="molecule type" value="Genomic_DNA"/>
</dbReference>
<sequence length="372" mass="42017">MTSNATTPNANTTSWDEKSQQFHGGQDWLTLTNFVEDFSVTTNALGTPRPALEAARQAVNLCDHYPPANQEPAKSSLARFLWPEQWATNHGRLLLGNGASELIDLVVRTAPAGPWKPGPFRVQYKEYQRSAQAHQRPVLDSTDPSQAAIACIVNPCNPTGDYKPLSELKQWIESNVQPGGYAVIDESMQPWHSPQFRQDSLTSQTEYVAQLYHQKKISVFVIHSWTKLWCCTGIRLGSIVCPTAEHCLALKKVQVPWSVNCVALAFLDRVAQDQEYLDDTWRLTSQWREHTVTQLHDTFPQWKCYGESFLSWVWVDTQDRTVSEKAVNLARAAGVPVRSGQPGYEMPTFVRIAVRSPEKLQMLLKAWEPLLN</sequence>
<keyword evidence="4" id="KW-1185">Reference proteome</keyword>
<evidence type="ECO:0000256" key="1">
    <source>
        <dbReference type="SAM" id="MobiDB-lite"/>
    </source>
</evidence>
<name>A0A9W8AK23_9FUNG</name>
<protein>
    <recommendedName>
        <fullName evidence="2">Aminotransferase class I/classII large domain-containing protein</fullName>
    </recommendedName>
</protein>
<dbReference type="PANTHER" id="PTHR43799:SF1">
    <property type="entry name" value="ASPARTATE AMINOTRANSFERASE"/>
    <property type="match status" value="1"/>
</dbReference>
<dbReference type="Pfam" id="PF00155">
    <property type="entry name" value="Aminotran_1_2"/>
    <property type="match status" value="1"/>
</dbReference>
<dbReference type="InterPro" id="IPR015422">
    <property type="entry name" value="PyrdxlP-dep_Trfase_small"/>
</dbReference>
<comment type="caution">
    <text evidence="3">The sequence shown here is derived from an EMBL/GenBank/DDBJ whole genome shotgun (WGS) entry which is preliminary data.</text>
</comment>
<dbReference type="SUPFAM" id="SSF53383">
    <property type="entry name" value="PLP-dependent transferases"/>
    <property type="match status" value="1"/>
</dbReference>
<evidence type="ECO:0000313" key="4">
    <source>
        <dbReference type="Proteomes" id="UP001150925"/>
    </source>
</evidence>
<accession>A0A9W8AK23</accession>
<dbReference type="InterPro" id="IPR015424">
    <property type="entry name" value="PyrdxlP-dep_Trfase"/>
</dbReference>
<reference evidence="3" key="1">
    <citation type="submission" date="2022-07" db="EMBL/GenBank/DDBJ databases">
        <title>Phylogenomic reconstructions and comparative analyses of Kickxellomycotina fungi.</title>
        <authorList>
            <person name="Reynolds N.K."/>
            <person name="Stajich J.E."/>
            <person name="Barry K."/>
            <person name="Grigoriev I.V."/>
            <person name="Crous P."/>
            <person name="Smith M.E."/>
        </authorList>
    </citation>
    <scope>NUCLEOTIDE SEQUENCE</scope>
    <source>
        <strain evidence="3">RSA 1196</strain>
    </source>
</reference>
<feature type="region of interest" description="Disordered" evidence="1">
    <location>
        <begin position="1"/>
        <end position="21"/>
    </location>
</feature>
<dbReference type="OrthoDB" id="2108at2759"/>
<evidence type="ECO:0000259" key="2">
    <source>
        <dbReference type="Pfam" id="PF00155"/>
    </source>
</evidence>
<dbReference type="Gene3D" id="3.40.640.10">
    <property type="entry name" value="Type I PLP-dependent aspartate aminotransferase-like (Major domain)"/>
    <property type="match status" value="1"/>
</dbReference>
<proteinExistence type="predicted"/>
<evidence type="ECO:0000313" key="3">
    <source>
        <dbReference type="EMBL" id="KAJ1955953.1"/>
    </source>
</evidence>
<dbReference type="GO" id="GO:0030170">
    <property type="term" value="F:pyridoxal phosphate binding"/>
    <property type="evidence" value="ECO:0007669"/>
    <property type="project" value="InterPro"/>
</dbReference>
<dbReference type="CDD" id="cd00609">
    <property type="entry name" value="AAT_like"/>
    <property type="match status" value="1"/>
</dbReference>
<feature type="compositionally biased region" description="Low complexity" evidence="1">
    <location>
        <begin position="1"/>
        <end position="14"/>
    </location>
</feature>
<dbReference type="Proteomes" id="UP001150925">
    <property type="component" value="Unassembled WGS sequence"/>
</dbReference>